<dbReference type="AlphaFoldDB" id="A0A1Y0ICE9"/>
<protein>
    <recommendedName>
        <fullName evidence="2">Antitoxin ParD</fullName>
    </recommendedName>
</protein>
<dbReference type="InterPro" id="IPR010985">
    <property type="entry name" value="Ribbon_hlx_hlx"/>
</dbReference>
<organism evidence="5 6">
    <name type="scientific">Oleiphilus messinensis</name>
    <dbReference type="NCBI Taxonomy" id="141451"/>
    <lineage>
        <taxon>Bacteria</taxon>
        <taxon>Pseudomonadati</taxon>
        <taxon>Pseudomonadota</taxon>
        <taxon>Gammaproteobacteria</taxon>
        <taxon>Oceanospirillales</taxon>
        <taxon>Oleiphilaceae</taxon>
        <taxon>Oleiphilus</taxon>
    </lineage>
</organism>
<dbReference type="EMBL" id="CP021425">
    <property type="protein sequence ID" value="ARU57053.1"/>
    <property type="molecule type" value="Genomic_DNA"/>
</dbReference>
<reference evidence="5 6" key="1">
    <citation type="submission" date="2017-05" db="EMBL/GenBank/DDBJ databases">
        <title>Genomic insights into alkan degradation activity of Oleiphilus messinensis.</title>
        <authorList>
            <person name="Kozyavkin S.A."/>
            <person name="Slesarev A.I."/>
            <person name="Golyshin P.N."/>
            <person name="Korzhenkov A."/>
            <person name="Golyshina O.N."/>
            <person name="Toshchakov S.V."/>
        </authorList>
    </citation>
    <scope>NUCLEOTIDE SEQUENCE [LARGE SCALE GENOMIC DNA]</scope>
    <source>
        <strain evidence="5 6">ME102</strain>
    </source>
</reference>
<evidence type="ECO:0000256" key="2">
    <source>
        <dbReference type="ARBA" id="ARBA00017940"/>
    </source>
</evidence>
<evidence type="ECO:0000256" key="4">
    <source>
        <dbReference type="ARBA" id="ARBA00037106"/>
    </source>
</evidence>
<sequence length="102" mass="11388">MIVLTTGSMAMAMVKKSITVTDQQDSWIKSQIEIGHFGNESEVVRELIRERQIREQESESEIAAIRAKLIEAEQSGFTDQSPEDILKEIKNGLGRNGAIQAK</sequence>
<dbReference type="SUPFAM" id="SSF47598">
    <property type="entry name" value="Ribbon-helix-helix"/>
    <property type="match status" value="1"/>
</dbReference>
<keyword evidence="6" id="KW-1185">Reference proteome</keyword>
<dbReference type="Pfam" id="PF03693">
    <property type="entry name" value="ParD_antitoxin"/>
    <property type="match status" value="1"/>
</dbReference>
<dbReference type="PANTHER" id="PTHR36582:SF2">
    <property type="entry name" value="ANTITOXIN PARD"/>
    <property type="match status" value="1"/>
</dbReference>
<dbReference type="InterPro" id="IPR038296">
    <property type="entry name" value="ParD_sf"/>
</dbReference>
<dbReference type="Gene3D" id="6.10.10.120">
    <property type="entry name" value="Antitoxin ParD1-like"/>
    <property type="match status" value="1"/>
</dbReference>
<dbReference type="GO" id="GO:0006355">
    <property type="term" value="P:regulation of DNA-templated transcription"/>
    <property type="evidence" value="ECO:0007669"/>
    <property type="project" value="InterPro"/>
</dbReference>
<dbReference type="Proteomes" id="UP000196027">
    <property type="component" value="Chromosome"/>
</dbReference>
<evidence type="ECO:0000256" key="3">
    <source>
        <dbReference type="ARBA" id="ARBA00022649"/>
    </source>
</evidence>
<name>A0A1Y0ICE9_9GAMM</name>
<accession>A0A1Y0ICE9</accession>
<gene>
    <name evidence="5" type="ORF">OLMES_3009</name>
</gene>
<dbReference type="KEGG" id="ome:OLMES_3009"/>
<evidence type="ECO:0000313" key="6">
    <source>
        <dbReference type="Proteomes" id="UP000196027"/>
    </source>
</evidence>
<evidence type="ECO:0000313" key="5">
    <source>
        <dbReference type="EMBL" id="ARU57053.1"/>
    </source>
</evidence>
<proteinExistence type="inferred from homology"/>
<dbReference type="InterPro" id="IPR022789">
    <property type="entry name" value="ParD"/>
</dbReference>
<dbReference type="PANTHER" id="PTHR36582">
    <property type="entry name" value="ANTITOXIN PARD"/>
    <property type="match status" value="1"/>
</dbReference>
<evidence type="ECO:0000256" key="1">
    <source>
        <dbReference type="ARBA" id="ARBA00008580"/>
    </source>
</evidence>
<comment type="function">
    <text evidence="4">Antitoxin component of a type II toxin-antitoxin (TA) system. Neutralizes the effect of toxin ParE.</text>
</comment>
<dbReference type="NCBIfam" id="TIGR02606">
    <property type="entry name" value="antidote_CC2985"/>
    <property type="match status" value="1"/>
</dbReference>
<comment type="similarity">
    <text evidence="1">Belongs to the ParD antitoxin family.</text>
</comment>
<keyword evidence="3" id="KW-1277">Toxin-antitoxin system</keyword>